<feature type="transmembrane region" description="Helical" evidence="2">
    <location>
        <begin position="43"/>
        <end position="63"/>
    </location>
</feature>
<reference evidence="4" key="1">
    <citation type="journal article" date="2019" name="Int. J. Syst. Evol. Microbiol.">
        <title>The Global Catalogue of Microorganisms (GCM) 10K type strain sequencing project: providing services to taxonomists for standard genome sequencing and annotation.</title>
        <authorList>
            <consortium name="The Broad Institute Genomics Platform"/>
            <consortium name="The Broad Institute Genome Sequencing Center for Infectious Disease"/>
            <person name="Wu L."/>
            <person name="Ma J."/>
        </authorList>
    </citation>
    <scope>NUCLEOTIDE SEQUENCE [LARGE SCALE GENOMIC DNA]</scope>
    <source>
        <strain evidence="4">JCM 9687</strain>
    </source>
</reference>
<keyword evidence="2" id="KW-0812">Transmembrane</keyword>
<proteinExistence type="predicted"/>
<name>A0ABP6RW14_9PSEU</name>
<organism evidence="3 4">
    <name type="scientific">Saccharopolyspora gregorii</name>
    <dbReference type="NCBI Taxonomy" id="33914"/>
    <lineage>
        <taxon>Bacteria</taxon>
        <taxon>Bacillati</taxon>
        <taxon>Actinomycetota</taxon>
        <taxon>Actinomycetes</taxon>
        <taxon>Pseudonocardiales</taxon>
        <taxon>Pseudonocardiaceae</taxon>
        <taxon>Saccharopolyspora</taxon>
    </lineage>
</organism>
<protein>
    <submittedName>
        <fullName evidence="3">Uncharacterized protein</fullName>
    </submittedName>
</protein>
<dbReference type="EMBL" id="BAAAYK010000038">
    <property type="protein sequence ID" value="GAA3361672.1"/>
    <property type="molecule type" value="Genomic_DNA"/>
</dbReference>
<feature type="transmembrane region" description="Helical" evidence="2">
    <location>
        <begin position="435"/>
        <end position="454"/>
    </location>
</feature>
<keyword evidence="2" id="KW-1133">Transmembrane helix</keyword>
<feature type="transmembrane region" description="Helical" evidence="2">
    <location>
        <begin position="367"/>
        <end position="391"/>
    </location>
</feature>
<accession>A0ABP6RW14</accession>
<keyword evidence="2" id="KW-0472">Membrane</keyword>
<feature type="transmembrane region" description="Helical" evidence="2">
    <location>
        <begin position="6"/>
        <end position="22"/>
    </location>
</feature>
<keyword evidence="4" id="KW-1185">Reference proteome</keyword>
<evidence type="ECO:0000256" key="2">
    <source>
        <dbReference type="SAM" id="Phobius"/>
    </source>
</evidence>
<evidence type="ECO:0000313" key="4">
    <source>
        <dbReference type="Proteomes" id="UP001500483"/>
    </source>
</evidence>
<evidence type="ECO:0000313" key="3">
    <source>
        <dbReference type="EMBL" id="GAA3361672.1"/>
    </source>
</evidence>
<feature type="region of interest" description="Disordered" evidence="1">
    <location>
        <begin position="64"/>
        <end position="87"/>
    </location>
</feature>
<comment type="caution">
    <text evidence="3">The sequence shown here is derived from an EMBL/GenBank/DDBJ whole genome shotgun (WGS) entry which is preliminary data.</text>
</comment>
<feature type="transmembrane region" description="Helical" evidence="2">
    <location>
        <begin position="211"/>
        <end position="230"/>
    </location>
</feature>
<dbReference type="RefSeq" id="WP_344929392.1">
    <property type="nucleotide sequence ID" value="NZ_BAAAYK010000038.1"/>
</dbReference>
<evidence type="ECO:0000256" key="1">
    <source>
        <dbReference type="SAM" id="MobiDB-lite"/>
    </source>
</evidence>
<feature type="region of interest" description="Disordered" evidence="1">
    <location>
        <begin position="486"/>
        <end position="634"/>
    </location>
</feature>
<feature type="compositionally biased region" description="Low complexity" evidence="1">
    <location>
        <begin position="562"/>
        <end position="571"/>
    </location>
</feature>
<gene>
    <name evidence="3" type="ORF">GCM10020366_46560</name>
</gene>
<feature type="transmembrane region" description="Helical" evidence="2">
    <location>
        <begin position="403"/>
        <end position="429"/>
    </location>
</feature>
<sequence length="659" mass="69285">MSALVAPTIMAAVIVAVVRAAKRVLPRRARRFPAQRARGRRSAVLLVGALVAIQALIGAPASAQSLDCSEPPSPERPGSGMVGAIDPAPLGSGQPGTAYDEVGYAGLVWHTYGLGCGPQGVMNPNALVDTWLGNELFNVSKNLVGATNGLHYALLNGELMGPLDDLIATGTVALYDSVFTPWFGVAALVLAVLLFRYIWQGDLASIGKRTMWALAGLWFASATYLTPMIYTHALDEVVITGTSAVQAGFLQQVGVDEANTLPTVLHHQVVYRNWLRGEFGSPDTPQAEQYGRELLRAQAWTKQEVAAGADAGPSTPKETAFTNVAGQLSTTSAYGYFQGKDGSRVGAGMLSLVQSLAFASFQLMAKAAILLAQVLLRVLILAGPLIGLVALLNHQILRAVGRVGGAAMLNVLVIAAMAGLHTWVLAWIFNPLRGFPVLTQILLAGLVTIVFITVGKPVRRMGQMVQLSIGGSGGVAQARGVFGRFRGRRSADDPSGDFWEQVRESDPDAPPPDPAGQRGRRHTRPEADHQTMSVTAQRLDRQGGPWAALPGSGSPTGGGAGSPALPASGPAESRRPGGPAAALPEGRPSRVVDTAPVADASWDRREEEPVLVPSRADSSPIPSPAEPTAPRRADMEVVAGKPVYVVYRPSRGLEVADGD</sequence>
<dbReference type="Proteomes" id="UP001500483">
    <property type="component" value="Unassembled WGS sequence"/>
</dbReference>
<feature type="transmembrane region" description="Helical" evidence="2">
    <location>
        <begin position="179"/>
        <end position="199"/>
    </location>
</feature>